<proteinExistence type="predicted"/>
<dbReference type="InParanoid" id="A0A059BII7"/>
<protein>
    <submittedName>
        <fullName evidence="1">Uncharacterized protein</fullName>
    </submittedName>
</protein>
<accession>A0A059BII7</accession>
<reference evidence="1" key="1">
    <citation type="submission" date="2013-07" db="EMBL/GenBank/DDBJ databases">
        <title>The genome of Eucalyptus grandis.</title>
        <authorList>
            <person name="Schmutz J."/>
            <person name="Hayes R."/>
            <person name="Myburg A."/>
            <person name="Tuskan G."/>
            <person name="Grattapaglia D."/>
            <person name="Rokhsar D.S."/>
        </authorList>
    </citation>
    <scope>NUCLEOTIDE SEQUENCE</scope>
    <source>
        <tissue evidence="1">Leaf extractions</tissue>
    </source>
</reference>
<evidence type="ECO:0000313" key="1">
    <source>
        <dbReference type="EMBL" id="KCW65480.1"/>
    </source>
</evidence>
<dbReference type="EMBL" id="KK198759">
    <property type="protein sequence ID" value="KCW65480.1"/>
    <property type="molecule type" value="Genomic_DNA"/>
</dbReference>
<dbReference type="Gramene" id="KCW65480">
    <property type="protein sequence ID" value="KCW65480"/>
    <property type="gene ID" value="EUGRSUZ_G028902"/>
</dbReference>
<name>A0A059BII7_EUCGR</name>
<feature type="non-terminal residue" evidence="1">
    <location>
        <position position="1"/>
    </location>
</feature>
<gene>
    <name evidence="1" type="ORF">EUGRSUZ_G028902</name>
</gene>
<sequence length="43" mass="4730">RSSPPLIPPPKIHTMTETTARMTIQTQTFNIFSLSMVATAKAI</sequence>
<organism evidence="1">
    <name type="scientific">Eucalyptus grandis</name>
    <name type="common">Flooded gum</name>
    <dbReference type="NCBI Taxonomy" id="71139"/>
    <lineage>
        <taxon>Eukaryota</taxon>
        <taxon>Viridiplantae</taxon>
        <taxon>Streptophyta</taxon>
        <taxon>Embryophyta</taxon>
        <taxon>Tracheophyta</taxon>
        <taxon>Spermatophyta</taxon>
        <taxon>Magnoliopsida</taxon>
        <taxon>eudicotyledons</taxon>
        <taxon>Gunneridae</taxon>
        <taxon>Pentapetalae</taxon>
        <taxon>rosids</taxon>
        <taxon>malvids</taxon>
        <taxon>Myrtales</taxon>
        <taxon>Myrtaceae</taxon>
        <taxon>Myrtoideae</taxon>
        <taxon>Eucalypteae</taxon>
        <taxon>Eucalyptus</taxon>
    </lineage>
</organism>
<dbReference type="AlphaFoldDB" id="A0A059BII7"/>